<dbReference type="NCBIfam" id="TIGR00147">
    <property type="entry name" value="YegS/Rv2252/BmrU family lipid kinase"/>
    <property type="match status" value="1"/>
</dbReference>
<evidence type="ECO:0000256" key="11">
    <source>
        <dbReference type="ARBA" id="ARBA00023264"/>
    </source>
</evidence>
<sequence length="319" mass="34679">MKRLLAIVNPKSGTSKKNDIPEKIERKIAPLDMSLDVAFTEYAGHATELAKKAADDKYDIVLSVGGDGTCNEIAKALIHTDTALGIIPTGSGNGLARHLGIPIGVNAAIKSLFDAYHIVAVDYCEANGTPFFCTCGVGFDAQISEKFAASKTRGGLTYVIRSAEEYFKYKNEQYIIETADREIKEKAFIIACGNASQYGNNAYIAPYASMCDGLIDITIVRPFSFIEVLPMTVQLFTKTLNLNPNVKSFTSSGFKIIRENAGVMHIDGEPVNMPAEINIKCIHNGLRVMLPDIQAANEFEATLLGLLSNVFGIKIQKNI</sequence>
<dbReference type="Proteomes" id="UP000823636">
    <property type="component" value="Unassembled WGS sequence"/>
</dbReference>
<dbReference type="GO" id="GO:0046872">
    <property type="term" value="F:metal ion binding"/>
    <property type="evidence" value="ECO:0007669"/>
    <property type="project" value="UniProtKB-KW"/>
</dbReference>
<dbReference type="GO" id="GO:0016301">
    <property type="term" value="F:kinase activity"/>
    <property type="evidence" value="ECO:0007669"/>
    <property type="project" value="UniProtKB-KW"/>
</dbReference>
<dbReference type="PANTHER" id="PTHR12358">
    <property type="entry name" value="SPHINGOSINE KINASE"/>
    <property type="match status" value="1"/>
</dbReference>
<evidence type="ECO:0000256" key="2">
    <source>
        <dbReference type="ARBA" id="ARBA00022516"/>
    </source>
</evidence>
<dbReference type="InterPro" id="IPR016064">
    <property type="entry name" value="NAD/diacylglycerol_kinase_sf"/>
</dbReference>
<dbReference type="EMBL" id="JADIMW010000003">
    <property type="protein sequence ID" value="MBO8437338.1"/>
    <property type="molecule type" value="Genomic_DNA"/>
</dbReference>
<dbReference type="PROSITE" id="PS50146">
    <property type="entry name" value="DAGK"/>
    <property type="match status" value="1"/>
</dbReference>
<evidence type="ECO:0000313" key="13">
    <source>
        <dbReference type="EMBL" id="MBO8437338.1"/>
    </source>
</evidence>
<evidence type="ECO:0000256" key="6">
    <source>
        <dbReference type="ARBA" id="ARBA00022777"/>
    </source>
</evidence>
<keyword evidence="3" id="KW-0808">Transferase</keyword>
<comment type="caution">
    <text evidence="13">The sequence shown here is derived from an EMBL/GenBank/DDBJ whole genome shotgun (WGS) entry which is preliminary data.</text>
</comment>
<keyword evidence="5" id="KW-0547">Nucleotide-binding</keyword>
<keyword evidence="10" id="KW-0594">Phospholipid biosynthesis</keyword>
<keyword evidence="11" id="KW-1208">Phospholipid metabolism</keyword>
<protein>
    <submittedName>
        <fullName evidence="13">Diacylglycerol kinase family lipid kinase</fullName>
    </submittedName>
</protein>
<evidence type="ECO:0000256" key="8">
    <source>
        <dbReference type="ARBA" id="ARBA00022842"/>
    </source>
</evidence>
<feature type="domain" description="DAGKc" evidence="12">
    <location>
        <begin position="1"/>
        <end position="130"/>
    </location>
</feature>
<dbReference type="Pfam" id="PF00781">
    <property type="entry name" value="DAGK_cat"/>
    <property type="match status" value="1"/>
</dbReference>
<accession>A0A9D9E2T2</accession>
<dbReference type="Gene3D" id="3.40.50.10330">
    <property type="entry name" value="Probable inorganic polyphosphate/atp-NAD kinase, domain 1"/>
    <property type="match status" value="1"/>
</dbReference>
<dbReference type="Gene3D" id="2.60.200.40">
    <property type="match status" value="1"/>
</dbReference>
<comment type="cofactor">
    <cofactor evidence="1">
        <name>Mg(2+)</name>
        <dbReference type="ChEBI" id="CHEBI:18420"/>
    </cofactor>
</comment>
<evidence type="ECO:0000256" key="9">
    <source>
        <dbReference type="ARBA" id="ARBA00023098"/>
    </source>
</evidence>
<keyword evidence="6 13" id="KW-0418">Kinase</keyword>
<name>A0A9D9E2T2_9BACT</name>
<dbReference type="AlphaFoldDB" id="A0A9D9E2T2"/>
<proteinExistence type="predicted"/>
<gene>
    <name evidence="13" type="ORF">IAC54_00350</name>
</gene>
<dbReference type="PANTHER" id="PTHR12358:SF106">
    <property type="entry name" value="LIPID KINASE YEGS"/>
    <property type="match status" value="1"/>
</dbReference>
<keyword evidence="4" id="KW-0479">Metal-binding</keyword>
<dbReference type="GO" id="GO:0005886">
    <property type="term" value="C:plasma membrane"/>
    <property type="evidence" value="ECO:0007669"/>
    <property type="project" value="TreeGrafter"/>
</dbReference>
<dbReference type="GO" id="GO:0008654">
    <property type="term" value="P:phospholipid biosynthetic process"/>
    <property type="evidence" value="ECO:0007669"/>
    <property type="project" value="UniProtKB-KW"/>
</dbReference>
<dbReference type="GO" id="GO:0005524">
    <property type="term" value="F:ATP binding"/>
    <property type="evidence" value="ECO:0007669"/>
    <property type="project" value="UniProtKB-KW"/>
</dbReference>
<dbReference type="SUPFAM" id="SSF111331">
    <property type="entry name" value="NAD kinase/diacylglycerol kinase-like"/>
    <property type="match status" value="1"/>
</dbReference>
<evidence type="ECO:0000313" key="14">
    <source>
        <dbReference type="Proteomes" id="UP000823636"/>
    </source>
</evidence>
<keyword evidence="7" id="KW-0067">ATP-binding</keyword>
<dbReference type="InterPro" id="IPR017438">
    <property type="entry name" value="ATP-NAD_kinase_N"/>
</dbReference>
<evidence type="ECO:0000256" key="3">
    <source>
        <dbReference type="ARBA" id="ARBA00022679"/>
    </source>
</evidence>
<evidence type="ECO:0000256" key="5">
    <source>
        <dbReference type="ARBA" id="ARBA00022741"/>
    </source>
</evidence>
<keyword evidence="9" id="KW-0443">Lipid metabolism</keyword>
<dbReference type="Pfam" id="PF19279">
    <property type="entry name" value="YegS_C"/>
    <property type="match status" value="1"/>
</dbReference>
<dbReference type="InterPro" id="IPR050187">
    <property type="entry name" value="Lipid_Phosphate_FormReg"/>
</dbReference>
<dbReference type="InterPro" id="IPR045540">
    <property type="entry name" value="YegS/DAGK_C"/>
</dbReference>
<keyword evidence="8" id="KW-0460">Magnesium</keyword>
<dbReference type="InterPro" id="IPR001206">
    <property type="entry name" value="Diacylglycerol_kinase_cat_dom"/>
</dbReference>
<dbReference type="SMART" id="SM00046">
    <property type="entry name" value="DAGKc"/>
    <property type="match status" value="1"/>
</dbReference>
<organism evidence="13 14">
    <name type="scientific">Candidatus Caccoplasma merdipullorum</name>
    <dbReference type="NCBI Taxonomy" id="2840718"/>
    <lineage>
        <taxon>Bacteria</taxon>
        <taxon>Pseudomonadati</taxon>
        <taxon>Bacteroidota</taxon>
        <taxon>Bacteroidia</taxon>
        <taxon>Bacteroidales</taxon>
        <taxon>Bacteroidaceae</taxon>
        <taxon>Bacteroidaceae incertae sedis</taxon>
        <taxon>Candidatus Caccoplasma</taxon>
    </lineage>
</organism>
<dbReference type="InterPro" id="IPR005218">
    <property type="entry name" value="Diacylglycerol/lipid_kinase"/>
</dbReference>
<evidence type="ECO:0000256" key="7">
    <source>
        <dbReference type="ARBA" id="ARBA00022840"/>
    </source>
</evidence>
<reference evidence="13" key="1">
    <citation type="submission" date="2020-10" db="EMBL/GenBank/DDBJ databases">
        <authorList>
            <person name="Gilroy R."/>
        </authorList>
    </citation>
    <scope>NUCLEOTIDE SEQUENCE</scope>
    <source>
        <strain evidence="13">G3-4614</strain>
    </source>
</reference>
<evidence type="ECO:0000256" key="4">
    <source>
        <dbReference type="ARBA" id="ARBA00022723"/>
    </source>
</evidence>
<evidence type="ECO:0000259" key="12">
    <source>
        <dbReference type="PROSITE" id="PS50146"/>
    </source>
</evidence>
<evidence type="ECO:0000256" key="1">
    <source>
        <dbReference type="ARBA" id="ARBA00001946"/>
    </source>
</evidence>
<reference evidence="13" key="2">
    <citation type="journal article" date="2021" name="PeerJ">
        <title>Extensive microbial diversity within the chicken gut microbiome revealed by metagenomics and culture.</title>
        <authorList>
            <person name="Gilroy R."/>
            <person name="Ravi A."/>
            <person name="Getino M."/>
            <person name="Pursley I."/>
            <person name="Horton D.L."/>
            <person name="Alikhan N.F."/>
            <person name="Baker D."/>
            <person name="Gharbi K."/>
            <person name="Hall N."/>
            <person name="Watson M."/>
            <person name="Adriaenssens E.M."/>
            <person name="Foster-Nyarko E."/>
            <person name="Jarju S."/>
            <person name="Secka A."/>
            <person name="Antonio M."/>
            <person name="Oren A."/>
            <person name="Chaudhuri R.R."/>
            <person name="La Ragione R."/>
            <person name="Hildebrand F."/>
            <person name="Pallen M.J."/>
        </authorList>
    </citation>
    <scope>NUCLEOTIDE SEQUENCE</scope>
    <source>
        <strain evidence="13">G3-4614</strain>
    </source>
</reference>
<keyword evidence="2" id="KW-0444">Lipid biosynthesis</keyword>
<evidence type="ECO:0000256" key="10">
    <source>
        <dbReference type="ARBA" id="ARBA00023209"/>
    </source>
</evidence>